<accession>A0AAV6NX14</accession>
<evidence type="ECO:0000313" key="1">
    <source>
        <dbReference type="EMBL" id="KAG6603694.1"/>
    </source>
</evidence>
<dbReference type="EMBL" id="JAGKQH010000003">
    <property type="protein sequence ID" value="KAG6603694.1"/>
    <property type="molecule type" value="Genomic_DNA"/>
</dbReference>
<organism evidence="1 2">
    <name type="scientific">Cucurbita argyrosperma subsp. sororia</name>
    <dbReference type="NCBI Taxonomy" id="37648"/>
    <lineage>
        <taxon>Eukaryota</taxon>
        <taxon>Viridiplantae</taxon>
        <taxon>Streptophyta</taxon>
        <taxon>Embryophyta</taxon>
        <taxon>Tracheophyta</taxon>
        <taxon>Spermatophyta</taxon>
        <taxon>Magnoliopsida</taxon>
        <taxon>eudicotyledons</taxon>
        <taxon>Gunneridae</taxon>
        <taxon>Pentapetalae</taxon>
        <taxon>rosids</taxon>
        <taxon>fabids</taxon>
        <taxon>Cucurbitales</taxon>
        <taxon>Cucurbitaceae</taxon>
        <taxon>Cucurbiteae</taxon>
        <taxon>Cucurbita</taxon>
    </lineage>
</organism>
<dbReference type="Proteomes" id="UP000685013">
    <property type="component" value="Chromosome 3"/>
</dbReference>
<name>A0AAV6NX14_9ROSI</name>
<proteinExistence type="predicted"/>
<protein>
    <submittedName>
        <fullName evidence="1">Uncharacterized protein</fullName>
    </submittedName>
</protein>
<comment type="caution">
    <text evidence="1">The sequence shown here is derived from an EMBL/GenBank/DDBJ whole genome shotgun (WGS) entry which is preliminary data.</text>
</comment>
<dbReference type="AlphaFoldDB" id="A0AAV6NX14"/>
<sequence length="70" mass="7662">MASILMFIPLYYYLVQKSSILRAESILQGALLHVALRRGSLDSVVSGWTESLEVFVVALLEVSACIEACS</sequence>
<reference evidence="1 2" key="1">
    <citation type="journal article" date="2021" name="Hortic Res">
        <title>The domestication of Cucurbita argyrosperma as revealed by the genome of its wild relative.</title>
        <authorList>
            <person name="Barrera-Redondo J."/>
            <person name="Sanchez-de la Vega G."/>
            <person name="Aguirre-Liguori J.A."/>
            <person name="Castellanos-Morales G."/>
            <person name="Gutierrez-Guerrero Y.T."/>
            <person name="Aguirre-Dugua X."/>
            <person name="Aguirre-Planter E."/>
            <person name="Tenaillon M.I."/>
            <person name="Lira-Saade R."/>
            <person name="Eguiarte L.E."/>
        </authorList>
    </citation>
    <scope>NUCLEOTIDE SEQUENCE [LARGE SCALE GENOMIC DNA]</scope>
    <source>
        <strain evidence="1">JBR-2021</strain>
    </source>
</reference>
<gene>
    <name evidence="1" type="ORF">SDJN03_04303</name>
</gene>
<evidence type="ECO:0000313" key="2">
    <source>
        <dbReference type="Proteomes" id="UP000685013"/>
    </source>
</evidence>
<feature type="non-terminal residue" evidence="1">
    <location>
        <position position="1"/>
    </location>
</feature>
<keyword evidence="2" id="KW-1185">Reference proteome</keyword>